<dbReference type="NCBIfam" id="TIGR01087">
    <property type="entry name" value="murD"/>
    <property type="match status" value="1"/>
</dbReference>
<evidence type="ECO:0000256" key="5">
    <source>
        <dbReference type="ARBA" id="ARBA00022741"/>
    </source>
</evidence>
<dbReference type="InterPro" id="IPR013221">
    <property type="entry name" value="Mur_ligase_cen"/>
</dbReference>
<name>A0A2T0ZYI0_9ACTN</name>
<keyword evidence="7" id="KW-0573">Peptidoglycan synthesis</keyword>
<keyword evidence="7" id="KW-0133">Cell shape</keyword>
<dbReference type="Gene3D" id="3.40.50.720">
    <property type="entry name" value="NAD(P)-binding Rossmann-like Domain"/>
    <property type="match status" value="1"/>
</dbReference>
<dbReference type="GO" id="GO:0051301">
    <property type="term" value="P:cell division"/>
    <property type="evidence" value="ECO:0007669"/>
    <property type="project" value="UniProtKB-KW"/>
</dbReference>
<dbReference type="PANTHER" id="PTHR43692:SF1">
    <property type="entry name" value="UDP-N-ACETYLMURAMOYLALANINE--D-GLUTAMATE LIGASE"/>
    <property type="match status" value="1"/>
</dbReference>
<evidence type="ECO:0000256" key="3">
    <source>
        <dbReference type="ARBA" id="ARBA00022490"/>
    </source>
</evidence>
<keyword evidence="5 7" id="KW-0547">Nucleotide-binding</keyword>
<comment type="pathway">
    <text evidence="2 7">Cell wall biogenesis; peptidoglycan biosynthesis.</text>
</comment>
<feature type="domain" description="Mur ligase central" evidence="8">
    <location>
        <begin position="114"/>
        <end position="295"/>
    </location>
</feature>
<dbReference type="GO" id="GO:0071555">
    <property type="term" value="P:cell wall organization"/>
    <property type="evidence" value="ECO:0007669"/>
    <property type="project" value="UniProtKB-KW"/>
</dbReference>
<keyword evidence="3 7" id="KW-0963">Cytoplasm</keyword>
<dbReference type="PANTHER" id="PTHR43692">
    <property type="entry name" value="UDP-N-ACETYLMURAMOYLALANINE--D-GLUTAMATE LIGASE"/>
    <property type="match status" value="1"/>
</dbReference>
<protein>
    <recommendedName>
        <fullName evidence="7">UDP-N-acetylmuramoylalanine--D-glutamate ligase</fullName>
        <ecNumber evidence="7">6.3.2.9</ecNumber>
    </recommendedName>
    <alternativeName>
        <fullName evidence="7">D-glutamic acid-adding enzyme</fullName>
    </alternativeName>
    <alternativeName>
        <fullName evidence="7">UDP-N-acetylmuramoyl-L-alanyl-D-glutamate synthetase</fullName>
    </alternativeName>
</protein>
<dbReference type="Gene3D" id="3.40.1190.10">
    <property type="entry name" value="Mur-like, catalytic domain"/>
    <property type="match status" value="1"/>
</dbReference>
<dbReference type="HAMAP" id="MF_00639">
    <property type="entry name" value="MurD"/>
    <property type="match status" value="1"/>
</dbReference>
<comment type="subcellular location">
    <subcellularLocation>
        <location evidence="1 7">Cytoplasm</location>
    </subcellularLocation>
</comment>
<keyword evidence="4 7" id="KW-0436">Ligase</keyword>
<sequence>MTVSTNPYRGARIVVTGGGRSGTSAAAVLQRCGASVQIVDRDPRVLTTSLAQQGITYAGDLAELPEGVDLVVTSPGWSPRQPLLVDAAGKGVPVVGEVEIAWMLRDPAVPWLAVTGTNGKTTTVGMLTAMLAAAGRTVAEVGNVGPPVIDAAVDRQTGYDVLSVELSSFQLHWAPSVRPASGALLNLAADHLDWHGSAAAYAADKARIFNAQGISVYNADDAGVCAEVAKLPTTARTVGFTLGVPDAGQLGVDGDELIDRTYAAAGGREVLASVGDVSPPGPHNVANALAAAALARTVGVSAADVREGLRRYLPGAHRNVLVASERRDGYVVDFVNDSKATNVHAAAASLVAYDHVVWIAGGLLKGASVDDVRPLIERALPFLRGVVLIGRDRGVIADALRRHAPEIPLVEVETTDDRAMRTAVDLAHELACDAGSRVNATVTVLLAPAAASMDMFADYAQRGDRFAEAARQVAEDS</sequence>
<evidence type="ECO:0000256" key="2">
    <source>
        <dbReference type="ARBA" id="ARBA00004752"/>
    </source>
</evidence>
<dbReference type="OrthoDB" id="9809796at2"/>
<dbReference type="UniPathway" id="UPA00219"/>
<dbReference type="EC" id="6.3.2.9" evidence="7"/>
<keyword evidence="7" id="KW-0132">Cell division</keyword>
<proteinExistence type="inferred from homology"/>
<evidence type="ECO:0000256" key="4">
    <source>
        <dbReference type="ARBA" id="ARBA00022598"/>
    </source>
</evidence>
<keyword evidence="7" id="KW-0131">Cell cycle</keyword>
<reference evidence="9 10" key="1">
    <citation type="submission" date="2018-03" db="EMBL/GenBank/DDBJ databases">
        <title>Genomic Encyclopedia of Archaeal and Bacterial Type Strains, Phase II (KMG-II): from individual species to whole genera.</title>
        <authorList>
            <person name="Goeker M."/>
        </authorList>
    </citation>
    <scope>NUCLEOTIDE SEQUENCE [LARGE SCALE GENOMIC DNA]</scope>
    <source>
        <strain evidence="9 10">DSM 100065</strain>
    </source>
</reference>
<organism evidence="9 10">
    <name type="scientific">Antricoccus suffuscus</name>
    <dbReference type="NCBI Taxonomy" id="1629062"/>
    <lineage>
        <taxon>Bacteria</taxon>
        <taxon>Bacillati</taxon>
        <taxon>Actinomycetota</taxon>
        <taxon>Actinomycetes</taxon>
        <taxon>Geodermatophilales</taxon>
        <taxon>Antricoccaceae</taxon>
        <taxon>Antricoccus</taxon>
    </lineage>
</organism>
<comment type="catalytic activity">
    <reaction evidence="7">
        <text>UDP-N-acetyl-alpha-D-muramoyl-L-alanine + D-glutamate + ATP = UDP-N-acetyl-alpha-D-muramoyl-L-alanyl-D-glutamate + ADP + phosphate + H(+)</text>
        <dbReference type="Rhea" id="RHEA:16429"/>
        <dbReference type="ChEBI" id="CHEBI:15378"/>
        <dbReference type="ChEBI" id="CHEBI:29986"/>
        <dbReference type="ChEBI" id="CHEBI:30616"/>
        <dbReference type="ChEBI" id="CHEBI:43474"/>
        <dbReference type="ChEBI" id="CHEBI:83898"/>
        <dbReference type="ChEBI" id="CHEBI:83900"/>
        <dbReference type="ChEBI" id="CHEBI:456216"/>
        <dbReference type="EC" id="6.3.2.9"/>
    </reaction>
</comment>
<evidence type="ECO:0000259" key="8">
    <source>
        <dbReference type="Pfam" id="PF08245"/>
    </source>
</evidence>
<dbReference type="GO" id="GO:0005524">
    <property type="term" value="F:ATP binding"/>
    <property type="evidence" value="ECO:0007669"/>
    <property type="project" value="UniProtKB-UniRule"/>
</dbReference>
<feature type="binding site" evidence="7">
    <location>
        <begin position="116"/>
        <end position="122"/>
    </location>
    <ligand>
        <name>ATP</name>
        <dbReference type="ChEBI" id="CHEBI:30616"/>
    </ligand>
</feature>
<dbReference type="InterPro" id="IPR005762">
    <property type="entry name" value="MurD"/>
</dbReference>
<dbReference type="AlphaFoldDB" id="A0A2T0ZYI0"/>
<comment type="caution">
    <text evidence="9">The sequence shown here is derived from an EMBL/GenBank/DDBJ whole genome shotgun (WGS) entry which is preliminary data.</text>
</comment>
<keyword evidence="10" id="KW-1185">Reference proteome</keyword>
<dbReference type="RefSeq" id="WP_106349485.1">
    <property type="nucleotide sequence ID" value="NZ_PVUE01000010.1"/>
</dbReference>
<accession>A0A2T0ZYI0</accession>
<dbReference type="GO" id="GO:0005737">
    <property type="term" value="C:cytoplasm"/>
    <property type="evidence" value="ECO:0007669"/>
    <property type="project" value="UniProtKB-SubCell"/>
</dbReference>
<evidence type="ECO:0000256" key="1">
    <source>
        <dbReference type="ARBA" id="ARBA00004496"/>
    </source>
</evidence>
<dbReference type="Proteomes" id="UP000237752">
    <property type="component" value="Unassembled WGS sequence"/>
</dbReference>
<evidence type="ECO:0000313" key="9">
    <source>
        <dbReference type="EMBL" id="PRZ41412.1"/>
    </source>
</evidence>
<dbReference type="EMBL" id="PVUE01000010">
    <property type="protein sequence ID" value="PRZ41412.1"/>
    <property type="molecule type" value="Genomic_DNA"/>
</dbReference>
<evidence type="ECO:0000256" key="7">
    <source>
        <dbReference type="HAMAP-Rule" id="MF_00639"/>
    </source>
</evidence>
<keyword evidence="7" id="KW-0961">Cell wall biogenesis/degradation</keyword>
<dbReference type="Gene3D" id="3.90.190.20">
    <property type="entry name" value="Mur ligase, C-terminal domain"/>
    <property type="match status" value="1"/>
</dbReference>
<gene>
    <name evidence="7" type="primary">murD</name>
    <name evidence="9" type="ORF">CLV47_110140</name>
</gene>
<evidence type="ECO:0000256" key="6">
    <source>
        <dbReference type="ARBA" id="ARBA00022840"/>
    </source>
</evidence>
<dbReference type="GO" id="GO:0009252">
    <property type="term" value="P:peptidoglycan biosynthetic process"/>
    <property type="evidence" value="ECO:0007669"/>
    <property type="project" value="UniProtKB-UniRule"/>
</dbReference>
<dbReference type="SUPFAM" id="SSF51984">
    <property type="entry name" value="MurCD N-terminal domain"/>
    <property type="match status" value="1"/>
</dbReference>
<dbReference type="InterPro" id="IPR036565">
    <property type="entry name" value="Mur-like_cat_sf"/>
</dbReference>
<dbReference type="SUPFAM" id="SSF53623">
    <property type="entry name" value="MurD-like peptide ligases, catalytic domain"/>
    <property type="match status" value="1"/>
</dbReference>
<keyword evidence="6 7" id="KW-0067">ATP-binding</keyword>
<comment type="function">
    <text evidence="7">Cell wall formation. Catalyzes the addition of glutamate to the nucleotide precursor UDP-N-acetylmuramoyl-L-alanine (UMA).</text>
</comment>
<dbReference type="InterPro" id="IPR036615">
    <property type="entry name" value="Mur_ligase_C_dom_sf"/>
</dbReference>
<dbReference type="Pfam" id="PF21799">
    <property type="entry name" value="MurD-like_N"/>
    <property type="match status" value="1"/>
</dbReference>
<dbReference type="GO" id="GO:0008764">
    <property type="term" value="F:UDP-N-acetylmuramoylalanine-D-glutamate ligase activity"/>
    <property type="evidence" value="ECO:0007669"/>
    <property type="project" value="UniProtKB-UniRule"/>
</dbReference>
<dbReference type="Pfam" id="PF08245">
    <property type="entry name" value="Mur_ligase_M"/>
    <property type="match status" value="1"/>
</dbReference>
<comment type="similarity">
    <text evidence="7">Belongs to the MurCDEF family.</text>
</comment>
<dbReference type="SUPFAM" id="SSF53244">
    <property type="entry name" value="MurD-like peptide ligases, peptide-binding domain"/>
    <property type="match status" value="1"/>
</dbReference>
<dbReference type="GO" id="GO:0008360">
    <property type="term" value="P:regulation of cell shape"/>
    <property type="evidence" value="ECO:0007669"/>
    <property type="project" value="UniProtKB-KW"/>
</dbReference>
<evidence type="ECO:0000313" key="10">
    <source>
        <dbReference type="Proteomes" id="UP000237752"/>
    </source>
</evidence>